<evidence type="ECO:0000313" key="3">
    <source>
        <dbReference type="EMBL" id="GAA4426648.1"/>
    </source>
</evidence>
<comment type="caution">
    <text evidence="3">The sequence shown here is derived from an EMBL/GenBank/DDBJ whole genome shotgun (WGS) entry which is preliminary data.</text>
</comment>
<proteinExistence type="predicted"/>
<dbReference type="EMBL" id="BAABGN010000011">
    <property type="protein sequence ID" value="GAA4426648.1"/>
    <property type="molecule type" value="Genomic_DNA"/>
</dbReference>
<protein>
    <submittedName>
        <fullName evidence="3">DUF4097 family beta strand repeat-containing protein</fullName>
    </submittedName>
</protein>
<dbReference type="Proteomes" id="UP001500622">
    <property type="component" value="Unassembled WGS sequence"/>
</dbReference>
<evidence type="ECO:0000259" key="2">
    <source>
        <dbReference type="Pfam" id="PF13349"/>
    </source>
</evidence>
<organism evidence="3 4">
    <name type="scientific">Georgenia halophila</name>
    <dbReference type="NCBI Taxonomy" id="620889"/>
    <lineage>
        <taxon>Bacteria</taxon>
        <taxon>Bacillati</taxon>
        <taxon>Actinomycetota</taxon>
        <taxon>Actinomycetes</taxon>
        <taxon>Micrococcales</taxon>
        <taxon>Bogoriellaceae</taxon>
        <taxon>Georgenia</taxon>
    </lineage>
</organism>
<evidence type="ECO:0000313" key="4">
    <source>
        <dbReference type="Proteomes" id="UP001500622"/>
    </source>
</evidence>
<feature type="compositionally biased region" description="Polar residues" evidence="1">
    <location>
        <begin position="128"/>
        <end position="145"/>
    </location>
</feature>
<dbReference type="Gene3D" id="2.160.20.120">
    <property type="match status" value="1"/>
</dbReference>
<dbReference type="Pfam" id="PF13349">
    <property type="entry name" value="DUF4097"/>
    <property type="match status" value="1"/>
</dbReference>
<feature type="region of interest" description="Disordered" evidence="1">
    <location>
        <begin position="238"/>
        <end position="258"/>
    </location>
</feature>
<dbReference type="InterPro" id="IPR025164">
    <property type="entry name" value="Toastrack_DUF4097"/>
</dbReference>
<accession>A0ABP8LBR1</accession>
<feature type="compositionally biased region" description="Low complexity" evidence="1">
    <location>
        <begin position="147"/>
        <end position="163"/>
    </location>
</feature>
<keyword evidence="4" id="KW-1185">Reference proteome</keyword>
<feature type="region of interest" description="Disordered" evidence="1">
    <location>
        <begin position="117"/>
        <end position="163"/>
    </location>
</feature>
<sequence length="274" mass="27997">MRHEFPVVGPVRVHAGVRSSDLLVTASHVDLVTVDVEGGDDGSVDTVRVALTGEVLRIEVPPSRPRLFSGGSSLRITVSVPEWSLLDVASRSGDVTASGPLSSVAVKSGSGDVDLGHADETDIDTGSGDVTVTSLGTGRVQTGSGDVSVRSASGLLRSRSGSGDVSLGDLTELEATTASGDLLVRELRGSANVRTASGNVDVRRAVHGHLDAKTASGDVSVRVVEGTAVMLDCSSVSGRVTSSLEPGGEPGPDEPTLVLRARTVSGNVRVQRTT</sequence>
<evidence type="ECO:0000256" key="1">
    <source>
        <dbReference type="SAM" id="MobiDB-lite"/>
    </source>
</evidence>
<dbReference type="RefSeq" id="WP_345216655.1">
    <property type="nucleotide sequence ID" value="NZ_BAABGN010000011.1"/>
</dbReference>
<reference evidence="4" key="1">
    <citation type="journal article" date="2019" name="Int. J. Syst. Evol. Microbiol.">
        <title>The Global Catalogue of Microorganisms (GCM) 10K type strain sequencing project: providing services to taxonomists for standard genome sequencing and annotation.</title>
        <authorList>
            <consortium name="The Broad Institute Genomics Platform"/>
            <consortium name="The Broad Institute Genome Sequencing Center for Infectious Disease"/>
            <person name="Wu L."/>
            <person name="Ma J."/>
        </authorList>
    </citation>
    <scope>NUCLEOTIDE SEQUENCE [LARGE SCALE GENOMIC DNA]</scope>
    <source>
        <strain evidence="4">JCM 17810</strain>
    </source>
</reference>
<gene>
    <name evidence="3" type="ORF">GCM10023169_25670</name>
</gene>
<name>A0ABP8LBR1_9MICO</name>
<feature type="domain" description="DUF4097" evidence="2">
    <location>
        <begin position="20"/>
        <end position="245"/>
    </location>
</feature>